<dbReference type="Proteomes" id="UP000185557">
    <property type="component" value="Unassembled WGS sequence"/>
</dbReference>
<feature type="transmembrane region" description="Helical" evidence="6">
    <location>
        <begin position="425"/>
        <end position="447"/>
    </location>
</feature>
<evidence type="ECO:0000256" key="2">
    <source>
        <dbReference type="ARBA" id="ARBA00022692"/>
    </source>
</evidence>
<feature type="transmembrane region" description="Helical" evidence="6">
    <location>
        <begin position="105"/>
        <end position="124"/>
    </location>
</feature>
<feature type="transmembrane region" description="Helical" evidence="6">
    <location>
        <begin position="459"/>
        <end position="478"/>
    </location>
</feature>
<dbReference type="InterPro" id="IPR051533">
    <property type="entry name" value="WaaL-like"/>
</dbReference>
<dbReference type="OrthoDB" id="416659at2"/>
<keyword evidence="4 6" id="KW-0472">Membrane</keyword>
<feature type="transmembrane region" description="Helical" evidence="6">
    <location>
        <begin position="79"/>
        <end position="99"/>
    </location>
</feature>
<dbReference type="PANTHER" id="PTHR37422:SF23">
    <property type="entry name" value="TEICHURONIC ACID BIOSYNTHESIS PROTEIN TUAE"/>
    <property type="match status" value="1"/>
</dbReference>
<dbReference type="InterPro" id="IPR011990">
    <property type="entry name" value="TPR-like_helical_dom_sf"/>
</dbReference>
<name>A0A1U7J6S5_9CYAN</name>
<dbReference type="STRING" id="549789.NIES30_08925"/>
<evidence type="ECO:0000256" key="6">
    <source>
        <dbReference type="SAM" id="Phobius"/>
    </source>
</evidence>
<feature type="transmembrane region" description="Helical" evidence="6">
    <location>
        <begin position="241"/>
        <end position="258"/>
    </location>
</feature>
<keyword evidence="9" id="KW-1185">Reference proteome</keyword>
<dbReference type="EMBL" id="MRCG01000005">
    <property type="protein sequence ID" value="OKH48660.1"/>
    <property type="molecule type" value="Genomic_DNA"/>
</dbReference>
<dbReference type="InterPro" id="IPR019734">
    <property type="entry name" value="TPR_rpt"/>
</dbReference>
<feature type="transmembrane region" description="Helical" evidence="6">
    <location>
        <begin position="219"/>
        <end position="235"/>
    </location>
</feature>
<dbReference type="SUPFAM" id="SSF48452">
    <property type="entry name" value="TPR-like"/>
    <property type="match status" value="1"/>
</dbReference>
<evidence type="ECO:0000313" key="9">
    <source>
        <dbReference type="Proteomes" id="UP000185557"/>
    </source>
</evidence>
<comment type="caution">
    <text evidence="8">The sequence shown here is derived from an EMBL/GenBank/DDBJ whole genome shotgun (WGS) entry which is preliminary data.</text>
</comment>
<feature type="domain" description="O-antigen ligase-related" evidence="7">
    <location>
        <begin position="224"/>
        <end position="371"/>
    </location>
</feature>
<evidence type="ECO:0000256" key="3">
    <source>
        <dbReference type="ARBA" id="ARBA00022989"/>
    </source>
</evidence>
<feature type="transmembrane region" description="Helical" evidence="6">
    <location>
        <begin position="194"/>
        <end position="212"/>
    </location>
</feature>
<feature type="transmembrane region" description="Helical" evidence="6">
    <location>
        <begin position="398"/>
        <end position="419"/>
    </location>
</feature>
<comment type="subcellular location">
    <subcellularLocation>
        <location evidence="1">Membrane</location>
        <topology evidence="1">Multi-pass membrane protein</topology>
    </subcellularLocation>
</comment>
<accession>A0A1U7J6S5</accession>
<evidence type="ECO:0000256" key="4">
    <source>
        <dbReference type="ARBA" id="ARBA00023136"/>
    </source>
</evidence>
<dbReference type="RefSeq" id="WP_073608071.1">
    <property type="nucleotide sequence ID" value="NZ_MRCG01000005.1"/>
</dbReference>
<feature type="transmembrane region" description="Helical" evidence="6">
    <location>
        <begin position="265"/>
        <end position="283"/>
    </location>
</feature>
<feature type="transmembrane region" description="Helical" evidence="6">
    <location>
        <begin position="136"/>
        <end position="157"/>
    </location>
</feature>
<feature type="transmembrane region" description="Helical" evidence="6">
    <location>
        <begin position="364"/>
        <end position="386"/>
    </location>
</feature>
<dbReference type="GO" id="GO:0016020">
    <property type="term" value="C:membrane"/>
    <property type="evidence" value="ECO:0007669"/>
    <property type="project" value="UniProtKB-SubCell"/>
</dbReference>
<keyword evidence="2 6" id="KW-0812">Transmembrane</keyword>
<feature type="transmembrane region" description="Helical" evidence="6">
    <location>
        <begin position="45"/>
        <end position="67"/>
    </location>
</feature>
<dbReference type="PANTHER" id="PTHR37422">
    <property type="entry name" value="TEICHURONIC ACID BIOSYNTHESIS PROTEIN TUAE"/>
    <property type="match status" value="1"/>
</dbReference>
<evidence type="ECO:0000313" key="8">
    <source>
        <dbReference type="EMBL" id="OKH48660.1"/>
    </source>
</evidence>
<feature type="transmembrane region" description="Helical" evidence="6">
    <location>
        <begin position="21"/>
        <end position="39"/>
    </location>
</feature>
<dbReference type="Gene3D" id="1.25.40.10">
    <property type="entry name" value="Tetratricopeptide repeat domain"/>
    <property type="match status" value="1"/>
</dbReference>
<dbReference type="AlphaFoldDB" id="A0A1U7J6S5"/>
<keyword evidence="3 6" id="KW-1133">Transmembrane helix</keyword>
<dbReference type="PROSITE" id="PS50005">
    <property type="entry name" value="TPR"/>
    <property type="match status" value="1"/>
</dbReference>
<evidence type="ECO:0000256" key="1">
    <source>
        <dbReference type="ARBA" id="ARBA00004141"/>
    </source>
</evidence>
<dbReference type="Pfam" id="PF04932">
    <property type="entry name" value="Wzy_C"/>
    <property type="match status" value="1"/>
</dbReference>
<gene>
    <name evidence="8" type="ORF">NIES30_08925</name>
</gene>
<protein>
    <recommendedName>
        <fullName evidence="7">O-antigen ligase-related domain-containing protein</fullName>
    </recommendedName>
</protein>
<feature type="repeat" description="TPR" evidence="5">
    <location>
        <begin position="565"/>
        <end position="598"/>
    </location>
</feature>
<keyword evidence="5" id="KW-0802">TPR repeat</keyword>
<sequence>MTEDALPQPKPSAQDSSDGTLLALLIAALYVVFTLLPGSSTLIVAWPWVFLWQVGLTLPMLWLLWQLWHRPFKKLGNGFDWVALLAVVGLVVSTIGAEFPAQARWYGWAAVGAIATLYALGSWLRHPQRFHTLLRFQGYLGLAFILLSLVLWITQIYQPELARLSTLQGYGVNQTFNFGLTSLRNWQPIGHQNYVAGYLVLVLPLLAGLAWSDRGWRRWLWLAGMVLGLLNLYTTSSRGGWLALMVTGLIAVGISLLYNRLPRPLALAIGGTALGLGVLGIIANPRLRQVLGSLAQGNFAGGELSYRVVTNVTGWRMGLSRPFTGVGPGSVPLVYQKYRPHWAGRDAELQFQLHSTPAQLWGEMGIWGIATALALVLVLVLLTVRWMRRGAQDTPNGLPPVLVWSLLAGLFAFGLMSLTDYQLDIPAIAGTLALYLAVLACTFNPVSTTEDLASSPRRHRWLAGAGLGLMLAMTLWLVPTHRAWGTASSGFSALTAEPADIDRFANQLEQAHKLSPWEPYYPYQLGYHLGEFALQTSDNPPLRQVLLDDAIAWFKTGNQAVPYQEFGQSNLGWLQIEKGQFDEAEASFREAIALVPAKMGVFFGLGFACLRTGDLDCATEAFTLEAIRHPALVASPLWRVEGFADIYPAVLNQVEQRYGELLQQTEDPTLTSFLHQARGSLRWWRGDLAGAGEDWQTSGGDLQQGCLTLAEGQPVDVDTWPETPAKYAILAWQTPDQRQALLERAWVTQPEDIDDLALALPEPQMITQLVASMAGAADFTDWLQRTAPSWQPRSQRLGFGILSRHIDGPNPSDFLPRVENIPVVQFFEPLFTSPTFLPALDRALEPYQAELRSQ</sequence>
<dbReference type="InterPro" id="IPR007016">
    <property type="entry name" value="O-antigen_ligase-rel_domated"/>
</dbReference>
<organism evidence="8 9">
    <name type="scientific">Phormidium tenue NIES-30</name>
    <dbReference type="NCBI Taxonomy" id="549789"/>
    <lineage>
        <taxon>Bacteria</taxon>
        <taxon>Bacillati</taxon>
        <taxon>Cyanobacteriota</taxon>
        <taxon>Cyanophyceae</taxon>
        <taxon>Oscillatoriophycideae</taxon>
        <taxon>Oscillatoriales</taxon>
        <taxon>Oscillatoriaceae</taxon>
        <taxon>Phormidium</taxon>
    </lineage>
</organism>
<evidence type="ECO:0000259" key="7">
    <source>
        <dbReference type="Pfam" id="PF04932"/>
    </source>
</evidence>
<reference evidence="8 9" key="1">
    <citation type="submission" date="2016-11" db="EMBL/GenBank/DDBJ databases">
        <title>Draft Genome Sequences of Nine Cyanobacterial Strains from Diverse Habitats.</title>
        <authorList>
            <person name="Zhu T."/>
            <person name="Hou S."/>
            <person name="Lu X."/>
            <person name="Hess W.R."/>
        </authorList>
    </citation>
    <scope>NUCLEOTIDE SEQUENCE [LARGE SCALE GENOMIC DNA]</scope>
    <source>
        <strain evidence="8 9">NIES-30</strain>
    </source>
</reference>
<proteinExistence type="predicted"/>
<evidence type="ECO:0000256" key="5">
    <source>
        <dbReference type="PROSITE-ProRule" id="PRU00339"/>
    </source>
</evidence>